<dbReference type="InterPro" id="IPR013187">
    <property type="entry name" value="F-box-assoc_dom_typ3"/>
</dbReference>
<dbReference type="InterPro" id="IPR001810">
    <property type="entry name" value="F-box_dom"/>
</dbReference>
<evidence type="ECO:0000313" key="4">
    <source>
        <dbReference type="Proteomes" id="UP000694240"/>
    </source>
</evidence>
<dbReference type="InterPro" id="IPR017451">
    <property type="entry name" value="F-box-assoc_interact_dom"/>
</dbReference>
<keyword evidence="1" id="KW-0472">Membrane</keyword>
<dbReference type="Proteomes" id="UP000694240">
    <property type="component" value="Chromosome 8"/>
</dbReference>
<dbReference type="NCBIfam" id="TIGR01640">
    <property type="entry name" value="F_box_assoc_1"/>
    <property type="match status" value="1"/>
</dbReference>
<dbReference type="CDD" id="cd22157">
    <property type="entry name" value="F-box_AtFBW1-like"/>
    <property type="match status" value="1"/>
</dbReference>
<sequence length="453" mass="53392">MVLQLKRKKFDASLVWFCCRIVCVLDAMGLSFLLALKVQPRMTRMRRRRRRHHREILVDVENSKTWVAPEIPLDLLIEILTRLPAKSVLRFKCVSKFWSSLFSSRYFRNRFLMVSSQRHSRLYMSFMDLYNDSKSMLLSSAPISSTFPSSLVFDQDLTIRKMGGFILRVLRGFICFTVDSKPHIYNPTTRQLVILPAMEDSVIIAEEEEDNYEIFFFMGHDPVKDQLKLLCTITTMSNDMGKIESELWVFVLEAGSSWKRVAKEFPPHLPHPFELNMNGVLYYLAWTDMHTCVLVSFDFRSEEFNMIQVPRKAGDKILPRLKKWMTQIDYGGKVAVFDLTYLRVRGTVDLWVVQDWRKKEWLRKTLVLQPSQLHPIFDNHRLIAKGTLKGKVILVPRYLVSPFYFLCYDLQLNDLKKVEIKGIPDRWFSKHNMDIYCDIEFMNPSESIEYLET</sequence>
<proteinExistence type="predicted"/>
<feature type="domain" description="F-box" evidence="2">
    <location>
        <begin position="65"/>
        <end position="110"/>
    </location>
</feature>
<accession>A0A8T2B2P5</accession>
<keyword evidence="1" id="KW-0812">Transmembrane</keyword>
<feature type="transmembrane region" description="Helical" evidence="1">
    <location>
        <begin position="14"/>
        <end position="38"/>
    </location>
</feature>
<keyword evidence="4" id="KW-1185">Reference proteome</keyword>
<keyword evidence="1" id="KW-1133">Transmembrane helix</keyword>
<dbReference type="EMBL" id="JAEFBK010000008">
    <property type="protein sequence ID" value="KAG7579277.1"/>
    <property type="molecule type" value="Genomic_DNA"/>
</dbReference>
<evidence type="ECO:0000256" key="1">
    <source>
        <dbReference type="SAM" id="Phobius"/>
    </source>
</evidence>
<dbReference type="PROSITE" id="PS50181">
    <property type="entry name" value="FBOX"/>
    <property type="match status" value="1"/>
</dbReference>
<comment type="caution">
    <text evidence="3">The sequence shown here is derived from an EMBL/GenBank/DDBJ whole genome shotgun (WGS) entry which is preliminary data.</text>
</comment>
<dbReference type="PANTHER" id="PTHR31111:SF37">
    <property type="entry name" value="F-BOX ONLY PROTEIN 8"/>
    <property type="match status" value="1"/>
</dbReference>
<protein>
    <submittedName>
        <fullName evidence="3">F-box associated interaction domain</fullName>
    </submittedName>
</protein>
<evidence type="ECO:0000259" key="2">
    <source>
        <dbReference type="PROSITE" id="PS50181"/>
    </source>
</evidence>
<dbReference type="AlphaFoldDB" id="A0A8T2B2P5"/>
<dbReference type="Pfam" id="PF00646">
    <property type="entry name" value="F-box"/>
    <property type="match status" value="1"/>
</dbReference>
<dbReference type="Pfam" id="PF08268">
    <property type="entry name" value="FBA_3"/>
    <property type="match status" value="1"/>
</dbReference>
<dbReference type="SMART" id="SM00256">
    <property type="entry name" value="FBOX"/>
    <property type="match status" value="1"/>
</dbReference>
<evidence type="ECO:0000313" key="3">
    <source>
        <dbReference type="EMBL" id="KAG7579277.1"/>
    </source>
</evidence>
<dbReference type="PANTHER" id="PTHR31111">
    <property type="entry name" value="BNAA05G37150D PROTEIN-RELATED"/>
    <property type="match status" value="1"/>
</dbReference>
<organism evidence="3 4">
    <name type="scientific">Arabidopsis thaliana x Arabidopsis arenosa</name>
    <dbReference type="NCBI Taxonomy" id="1240361"/>
    <lineage>
        <taxon>Eukaryota</taxon>
        <taxon>Viridiplantae</taxon>
        <taxon>Streptophyta</taxon>
        <taxon>Embryophyta</taxon>
        <taxon>Tracheophyta</taxon>
        <taxon>Spermatophyta</taxon>
        <taxon>Magnoliopsida</taxon>
        <taxon>eudicotyledons</taxon>
        <taxon>Gunneridae</taxon>
        <taxon>Pentapetalae</taxon>
        <taxon>rosids</taxon>
        <taxon>malvids</taxon>
        <taxon>Brassicales</taxon>
        <taxon>Brassicaceae</taxon>
        <taxon>Camelineae</taxon>
        <taxon>Arabidopsis</taxon>
    </lineage>
</organism>
<reference evidence="3 4" key="1">
    <citation type="submission" date="2020-12" db="EMBL/GenBank/DDBJ databases">
        <title>Concerted genomic and epigenomic changes stabilize Arabidopsis allopolyploids.</title>
        <authorList>
            <person name="Chen Z."/>
        </authorList>
    </citation>
    <scope>NUCLEOTIDE SEQUENCE [LARGE SCALE GENOMIC DNA]</scope>
    <source>
        <strain evidence="3">Allo738</strain>
        <tissue evidence="3">Leaf</tissue>
    </source>
</reference>
<gene>
    <name evidence="3" type="ORF">ISN45_Aa03g034350</name>
</gene>
<name>A0A8T2B2P5_9BRAS</name>